<name>A0AAV3R936_LITER</name>
<protein>
    <submittedName>
        <fullName evidence="7">Uncharacterized protein</fullName>
    </submittedName>
</protein>
<evidence type="ECO:0000256" key="6">
    <source>
        <dbReference type="SAM" id="Phobius"/>
    </source>
</evidence>
<keyword evidence="4 6" id="KW-1133">Transmembrane helix</keyword>
<dbReference type="EMBL" id="BAABME010040900">
    <property type="protein sequence ID" value="GAA0171497.1"/>
    <property type="molecule type" value="Genomic_DNA"/>
</dbReference>
<evidence type="ECO:0000313" key="7">
    <source>
        <dbReference type="EMBL" id="GAA0171497.1"/>
    </source>
</evidence>
<organism evidence="7 8">
    <name type="scientific">Lithospermum erythrorhizon</name>
    <name type="common">Purple gromwell</name>
    <name type="synonym">Lithospermum officinale var. erythrorhizon</name>
    <dbReference type="NCBI Taxonomy" id="34254"/>
    <lineage>
        <taxon>Eukaryota</taxon>
        <taxon>Viridiplantae</taxon>
        <taxon>Streptophyta</taxon>
        <taxon>Embryophyta</taxon>
        <taxon>Tracheophyta</taxon>
        <taxon>Spermatophyta</taxon>
        <taxon>Magnoliopsida</taxon>
        <taxon>eudicotyledons</taxon>
        <taxon>Gunneridae</taxon>
        <taxon>Pentapetalae</taxon>
        <taxon>asterids</taxon>
        <taxon>lamiids</taxon>
        <taxon>Boraginales</taxon>
        <taxon>Boraginaceae</taxon>
        <taxon>Boraginoideae</taxon>
        <taxon>Lithospermeae</taxon>
        <taxon>Lithospermum</taxon>
    </lineage>
</organism>
<sequence>MNQEVVNVILKSREDIWKNQELFGFVNDYFENSLSTLDFCTALEGCIKRALHSQSILQMALVRFGQEHQELSSSSSSSTSVRSEDAYEKTLEELRNFKNAGDPFTQEFFSTFQMVYAQQISMLEKLQAKKMKLDKRLKSIKTWRRVSNVIFVVTIVGVIVISVVAAAITAPPVVTALAAAATVPLGSMGKWINFLWGKCEKEIRGQREIILNMQLGNYILIKDMDSIRVLVDRLQIEIEAIMQNADFAMRGDEAVMIAVEEIRKNMDLFMNTIQDLSLNTDKCTRHIQRAKAVILRRIINYPENSSRGGGMLF</sequence>
<evidence type="ECO:0000256" key="2">
    <source>
        <dbReference type="ARBA" id="ARBA00009074"/>
    </source>
</evidence>
<evidence type="ECO:0000313" key="8">
    <source>
        <dbReference type="Proteomes" id="UP001454036"/>
    </source>
</evidence>
<reference evidence="7 8" key="1">
    <citation type="submission" date="2024-01" db="EMBL/GenBank/DDBJ databases">
        <title>The complete chloroplast genome sequence of Lithospermum erythrorhizon: insights into the phylogenetic relationship among Boraginaceae species and the maternal lineages of purple gromwells.</title>
        <authorList>
            <person name="Okada T."/>
            <person name="Watanabe K."/>
        </authorList>
    </citation>
    <scope>NUCLEOTIDE SEQUENCE [LARGE SCALE GENOMIC DNA]</scope>
</reference>
<keyword evidence="5 6" id="KW-0472">Membrane</keyword>
<proteinExistence type="inferred from homology"/>
<evidence type="ECO:0000256" key="4">
    <source>
        <dbReference type="ARBA" id="ARBA00022989"/>
    </source>
</evidence>
<evidence type="ECO:0000256" key="5">
    <source>
        <dbReference type="ARBA" id="ARBA00023136"/>
    </source>
</evidence>
<gene>
    <name evidence="7" type="ORF">LIER_43906</name>
</gene>
<keyword evidence="8" id="KW-1185">Reference proteome</keyword>
<feature type="transmembrane region" description="Helical" evidence="6">
    <location>
        <begin position="146"/>
        <end position="168"/>
    </location>
</feature>
<feature type="transmembrane region" description="Helical" evidence="6">
    <location>
        <begin position="174"/>
        <end position="196"/>
    </location>
</feature>
<dbReference type="Pfam" id="PF05055">
    <property type="entry name" value="DUF677"/>
    <property type="match status" value="1"/>
</dbReference>
<dbReference type="InterPro" id="IPR007749">
    <property type="entry name" value="DUF677"/>
</dbReference>
<evidence type="ECO:0000256" key="1">
    <source>
        <dbReference type="ARBA" id="ARBA00004370"/>
    </source>
</evidence>
<dbReference type="PANTHER" id="PTHR31113:SF32">
    <property type="entry name" value="UPF0496 PLANT-LIKE PROTEIN"/>
    <property type="match status" value="1"/>
</dbReference>
<comment type="caution">
    <text evidence="7">The sequence shown here is derived from an EMBL/GenBank/DDBJ whole genome shotgun (WGS) entry which is preliminary data.</text>
</comment>
<comment type="similarity">
    <text evidence="2">Belongs to the UPF0496 family.</text>
</comment>
<dbReference type="PANTHER" id="PTHR31113">
    <property type="entry name" value="UPF0496 PROTEIN 3-RELATED"/>
    <property type="match status" value="1"/>
</dbReference>
<accession>A0AAV3R936</accession>
<dbReference type="Proteomes" id="UP001454036">
    <property type="component" value="Unassembled WGS sequence"/>
</dbReference>
<dbReference type="AlphaFoldDB" id="A0AAV3R936"/>
<dbReference type="GO" id="GO:0016020">
    <property type="term" value="C:membrane"/>
    <property type="evidence" value="ECO:0007669"/>
    <property type="project" value="UniProtKB-SubCell"/>
</dbReference>
<comment type="subcellular location">
    <subcellularLocation>
        <location evidence="1">Membrane</location>
    </subcellularLocation>
</comment>
<evidence type="ECO:0000256" key="3">
    <source>
        <dbReference type="ARBA" id="ARBA00022692"/>
    </source>
</evidence>
<keyword evidence="3 6" id="KW-0812">Transmembrane</keyword>